<comment type="catalytic activity">
    <reaction evidence="8">
        <text>(7R,8S)-7,8-diammoniononanoate + CO2 + ATP = (4R,5S)-dethiobiotin + ADP + phosphate + 3 H(+)</text>
        <dbReference type="Rhea" id="RHEA:15805"/>
        <dbReference type="ChEBI" id="CHEBI:15378"/>
        <dbReference type="ChEBI" id="CHEBI:16526"/>
        <dbReference type="ChEBI" id="CHEBI:30616"/>
        <dbReference type="ChEBI" id="CHEBI:43474"/>
        <dbReference type="ChEBI" id="CHEBI:149469"/>
        <dbReference type="ChEBI" id="CHEBI:149473"/>
        <dbReference type="ChEBI" id="CHEBI:456216"/>
        <dbReference type="EC" id="6.3.3.3"/>
    </reaction>
</comment>
<keyword evidence="10" id="KW-1185">Reference proteome</keyword>
<accession>A0A2U0SNT0</accession>
<dbReference type="Proteomes" id="UP000245909">
    <property type="component" value="Unassembled WGS sequence"/>
</dbReference>
<keyword evidence="6 8" id="KW-0067">ATP-binding</keyword>
<dbReference type="OrthoDB" id="9802097at2"/>
<dbReference type="Gene3D" id="3.40.50.300">
    <property type="entry name" value="P-loop containing nucleotide triphosphate hydrolases"/>
    <property type="match status" value="1"/>
</dbReference>
<evidence type="ECO:0000256" key="6">
    <source>
        <dbReference type="ARBA" id="ARBA00022840"/>
    </source>
</evidence>
<gene>
    <name evidence="8" type="primary">bioD</name>
    <name evidence="9" type="ORF">C8D76_11024</name>
</gene>
<feature type="binding site" evidence="8">
    <location>
        <position position="66"/>
    </location>
    <ligand>
        <name>Mg(2+)</name>
        <dbReference type="ChEBI" id="CHEBI:18420"/>
    </ligand>
</feature>
<evidence type="ECO:0000256" key="1">
    <source>
        <dbReference type="ARBA" id="ARBA00022490"/>
    </source>
</evidence>
<dbReference type="GO" id="GO:0004141">
    <property type="term" value="F:dethiobiotin synthase activity"/>
    <property type="evidence" value="ECO:0007669"/>
    <property type="project" value="UniProtKB-UniRule"/>
</dbReference>
<feature type="binding site" evidence="8">
    <location>
        <position position="66"/>
    </location>
    <ligand>
        <name>ATP</name>
        <dbReference type="ChEBI" id="CHEBI:30616"/>
    </ligand>
</feature>
<evidence type="ECO:0000256" key="7">
    <source>
        <dbReference type="ARBA" id="ARBA00022842"/>
    </source>
</evidence>
<dbReference type="Pfam" id="PF13500">
    <property type="entry name" value="AAA_26"/>
    <property type="match status" value="1"/>
</dbReference>
<dbReference type="PANTHER" id="PTHR43210:SF5">
    <property type="entry name" value="DETHIOBIOTIN SYNTHETASE"/>
    <property type="match status" value="1"/>
</dbReference>
<dbReference type="EC" id="6.3.3.3" evidence="8"/>
<keyword evidence="5 8" id="KW-0093">Biotin biosynthesis</keyword>
<reference evidence="9 10" key="1">
    <citation type="submission" date="2018-05" db="EMBL/GenBank/DDBJ databases">
        <title>Genomic Encyclopedia of Type Strains, Phase IV (KMG-IV): sequencing the most valuable type-strain genomes for metagenomic binning, comparative biology and taxonomic classification.</title>
        <authorList>
            <person name="Goeker M."/>
        </authorList>
    </citation>
    <scope>NUCLEOTIDE SEQUENCE [LARGE SCALE GENOMIC DNA]</scope>
    <source>
        <strain evidence="9 10">DSM 22999</strain>
    </source>
</reference>
<dbReference type="InterPro" id="IPR004472">
    <property type="entry name" value="DTB_synth_BioD"/>
</dbReference>
<dbReference type="PIRSF" id="PIRSF006755">
    <property type="entry name" value="DTB_synth"/>
    <property type="match status" value="1"/>
</dbReference>
<keyword evidence="3 8" id="KW-0479">Metal-binding</keyword>
<feature type="binding site" evidence="8">
    <location>
        <begin position="184"/>
        <end position="185"/>
    </location>
    <ligand>
        <name>ATP</name>
        <dbReference type="ChEBI" id="CHEBI:30616"/>
    </ligand>
</feature>
<dbReference type="NCBIfam" id="TIGR00347">
    <property type="entry name" value="bioD"/>
    <property type="match status" value="1"/>
</dbReference>
<dbReference type="GO" id="GO:0009102">
    <property type="term" value="P:biotin biosynthetic process"/>
    <property type="evidence" value="ECO:0007669"/>
    <property type="project" value="UniProtKB-UniRule"/>
</dbReference>
<dbReference type="CDD" id="cd03109">
    <property type="entry name" value="DTBS"/>
    <property type="match status" value="1"/>
</dbReference>
<evidence type="ECO:0000256" key="5">
    <source>
        <dbReference type="ARBA" id="ARBA00022756"/>
    </source>
</evidence>
<dbReference type="GO" id="GO:0005829">
    <property type="term" value="C:cytosol"/>
    <property type="evidence" value="ECO:0007669"/>
    <property type="project" value="TreeGrafter"/>
</dbReference>
<protein>
    <recommendedName>
        <fullName evidence="8">ATP-dependent dethiobiotin synthetase BioD</fullName>
        <ecNumber evidence="8">6.3.3.3</ecNumber>
    </recommendedName>
    <alternativeName>
        <fullName evidence="8">DTB synthetase</fullName>
        <shortName evidence="8">DTBS</shortName>
    </alternativeName>
    <alternativeName>
        <fullName evidence="8">Dethiobiotin synthase</fullName>
    </alternativeName>
</protein>
<dbReference type="RefSeq" id="WP_116632114.1">
    <property type="nucleotide sequence ID" value="NZ_QENU01000010.1"/>
</dbReference>
<keyword evidence="1 8" id="KW-0963">Cytoplasm</keyword>
<dbReference type="GO" id="GO:0042803">
    <property type="term" value="F:protein homodimerization activity"/>
    <property type="evidence" value="ECO:0007669"/>
    <property type="project" value="UniProtKB-ARBA"/>
</dbReference>
<comment type="subunit">
    <text evidence="8">Homodimer.</text>
</comment>
<feature type="binding site" evidence="8">
    <location>
        <begin position="213"/>
        <end position="215"/>
    </location>
    <ligand>
        <name>ATP</name>
        <dbReference type="ChEBI" id="CHEBI:30616"/>
    </ligand>
</feature>
<comment type="subcellular location">
    <subcellularLocation>
        <location evidence="8">Cytoplasm</location>
    </subcellularLocation>
</comment>
<keyword evidence="7 8" id="KW-0460">Magnesium</keyword>
<feature type="binding site" evidence="8">
    <location>
        <begin position="12"/>
        <end position="17"/>
    </location>
    <ligand>
        <name>ATP</name>
        <dbReference type="ChEBI" id="CHEBI:30616"/>
    </ligand>
</feature>
<dbReference type="AlphaFoldDB" id="A0A2U0SNT0"/>
<comment type="cofactor">
    <cofactor evidence="8">
        <name>Mg(2+)</name>
        <dbReference type="ChEBI" id="CHEBI:18420"/>
    </cofactor>
</comment>
<keyword evidence="2 8" id="KW-0436">Ligase</keyword>
<dbReference type="GO" id="GO:0000287">
    <property type="term" value="F:magnesium ion binding"/>
    <property type="evidence" value="ECO:0007669"/>
    <property type="project" value="UniProtKB-UniRule"/>
</dbReference>
<dbReference type="HAMAP" id="MF_00336">
    <property type="entry name" value="BioD"/>
    <property type="match status" value="1"/>
</dbReference>
<feature type="binding site" evidence="8">
    <location>
        <position position="124"/>
    </location>
    <ligand>
        <name>Mg(2+)</name>
        <dbReference type="ChEBI" id="CHEBI:18420"/>
    </ligand>
</feature>
<evidence type="ECO:0000313" key="10">
    <source>
        <dbReference type="Proteomes" id="UP000245909"/>
    </source>
</evidence>
<dbReference type="PANTHER" id="PTHR43210">
    <property type="entry name" value="DETHIOBIOTIN SYNTHETASE"/>
    <property type="match status" value="1"/>
</dbReference>
<sequence length="237" mass="26382">MSVFFVTGTDTGVGKTIASRAIMQAMQDAGKQIVGYKPIATGQDEPVYTDILDDASSDYGKEDNRDVLILMDSTKENVNYRDVNSYTFSHSVPMITIESERIQQAKLDQDLARLAQSYENVLVEGSFGWLSLINRELTFGDWAASHQMPVVLVVGIKEGCVNHALLTVQSIEKMGLKLVGWIANRINPGLSHYAEILASLERKIDAPLLGKIPYIHRPEKQELGHFITEIERLTSLD</sequence>
<feature type="active site" evidence="8">
    <location>
        <position position="37"/>
    </location>
</feature>
<evidence type="ECO:0000313" key="9">
    <source>
        <dbReference type="EMBL" id="PVX32999.1"/>
    </source>
</evidence>
<comment type="similarity">
    <text evidence="8">Belongs to the dethiobiotin synthetase family.</text>
</comment>
<feature type="binding site" evidence="8">
    <location>
        <position position="41"/>
    </location>
    <ligand>
        <name>substrate</name>
    </ligand>
</feature>
<evidence type="ECO:0000256" key="3">
    <source>
        <dbReference type="ARBA" id="ARBA00022723"/>
    </source>
</evidence>
<evidence type="ECO:0000256" key="4">
    <source>
        <dbReference type="ARBA" id="ARBA00022741"/>
    </source>
</evidence>
<name>A0A2U0SNT0_9PAST</name>
<proteinExistence type="inferred from homology"/>
<dbReference type="UniPathway" id="UPA00078">
    <property type="reaction ID" value="UER00161"/>
</dbReference>
<comment type="caution">
    <text evidence="8">Lacks conserved residue(s) required for the propagation of feature annotation.</text>
</comment>
<dbReference type="GO" id="GO:0005524">
    <property type="term" value="F:ATP binding"/>
    <property type="evidence" value="ECO:0007669"/>
    <property type="project" value="UniProtKB-UniRule"/>
</dbReference>
<dbReference type="SUPFAM" id="SSF52540">
    <property type="entry name" value="P-loop containing nucleoside triphosphate hydrolases"/>
    <property type="match status" value="1"/>
</dbReference>
<feature type="binding site" evidence="8">
    <location>
        <position position="16"/>
    </location>
    <ligand>
        <name>Mg(2+)</name>
        <dbReference type="ChEBI" id="CHEBI:18420"/>
    </ligand>
</feature>
<dbReference type="FunFam" id="3.40.50.300:FF:000292">
    <property type="entry name" value="ATP-dependent dethiobiotin synthetase BioD"/>
    <property type="match status" value="1"/>
</dbReference>
<comment type="function">
    <text evidence="8">Catalyzes a mechanistically unusual reaction, the ATP-dependent insertion of CO2 between the N7 and N8 nitrogen atoms of 7,8-diaminopelargonic acid (DAPA, also called 7,8-diammoniononanoate) to form a ureido ring.</text>
</comment>
<dbReference type="InterPro" id="IPR027417">
    <property type="entry name" value="P-loop_NTPase"/>
</dbReference>
<comment type="caution">
    <text evidence="9">The sequence shown here is derived from an EMBL/GenBank/DDBJ whole genome shotgun (WGS) entry which is preliminary data.</text>
</comment>
<dbReference type="EMBL" id="QENU01000010">
    <property type="protein sequence ID" value="PVX32999.1"/>
    <property type="molecule type" value="Genomic_DNA"/>
</dbReference>
<comment type="pathway">
    <text evidence="8">Cofactor biosynthesis; biotin biosynthesis; biotin from 7,8-diaminononanoate: step 1/2.</text>
</comment>
<evidence type="ECO:0000256" key="8">
    <source>
        <dbReference type="HAMAP-Rule" id="MF_00336"/>
    </source>
</evidence>
<organism evidence="9 10">
    <name type="scientific">Alitibacter langaaensis DSM 22999</name>
    <dbReference type="NCBI Taxonomy" id="1122935"/>
    <lineage>
        <taxon>Bacteria</taxon>
        <taxon>Pseudomonadati</taxon>
        <taxon>Pseudomonadota</taxon>
        <taxon>Gammaproteobacteria</taxon>
        <taxon>Pasteurellales</taxon>
        <taxon>Pasteurellaceae</taxon>
        <taxon>Alitibacter</taxon>
    </lineage>
</organism>
<keyword evidence="4 8" id="KW-0547">Nucleotide-binding</keyword>
<evidence type="ECO:0000256" key="2">
    <source>
        <dbReference type="ARBA" id="ARBA00022598"/>
    </source>
</evidence>